<dbReference type="GO" id="GO:0046872">
    <property type="term" value="F:metal ion binding"/>
    <property type="evidence" value="ECO:0007669"/>
    <property type="project" value="UniProtKB-KW"/>
</dbReference>
<proteinExistence type="inferred from homology"/>
<evidence type="ECO:0000256" key="4">
    <source>
        <dbReference type="ARBA" id="ARBA00022692"/>
    </source>
</evidence>
<dbReference type="PANTHER" id="PTHR22926:SF5">
    <property type="entry name" value="PHOSPHO-N-ACETYLMURAMOYL-PENTAPEPTIDE-TRANSFERASE HOMOLOG"/>
    <property type="match status" value="1"/>
</dbReference>
<comment type="caution">
    <text evidence="9">The sequence shown here is derived from an EMBL/GenBank/DDBJ whole genome shotgun (WGS) entry which is preliminary data.</text>
</comment>
<feature type="transmembrane region" description="Helical" evidence="7">
    <location>
        <begin position="100"/>
        <end position="117"/>
    </location>
</feature>
<evidence type="ECO:0000256" key="1">
    <source>
        <dbReference type="ARBA" id="ARBA00004141"/>
    </source>
</evidence>
<comment type="pathway">
    <text evidence="7">Cell wall biogenesis; peptidoglycan biosynthesis.</text>
</comment>
<keyword evidence="7 8" id="KW-0460">Magnesium</keyword>
<evidence type="ECO:0000256" key="6">
    <source>
        <dbReference type="ARBA" id="ARBA00023136"/>
    </source>
</evidence>
<feature type="transmembrane region" description="Helical" evidence="7">
    <location>
        <begin position="326"/>
        <end position="346"/>
    </location>
</feature>
<dbReference type="Pfam" id="PF00953">
    <property type="entry name" value="Glycos_transf_4"/>
    <property type="match status" value="1"/>
</dbReference>
<dbReference type="HAMAP" id="MF_00038">
    <property type="entry name" value="MraY"/>
    <property type="match status" value="1"/>
</dbReference>
<keyword evidence="3 7" id="KW-0808">Transferase</keyword>
<feature type="transmembrane region" description="Helical" evidence="7">
    <location>
        <begin position="169"/>
        <end position="190"/>
    </location>
</feature>
<dbReference type="PROSITE" id="PS01348">
    <property type="entry name" value="MRAY_2"/>
    <property type="match status" value="1"/>
</dbReference>
<dbReference type="GO" id="GO:0051301">
    <property type="term" value="P:cell division"/>
    <property type="evidence" value="ECO:0007669"/>
    <property type="project" value="UniProtKB-KW"/>
</dbReference>
<reference evidence="10" key="1">
    <citation type="submission" date="2017-09" db="EMBL/GenBank/DDBJ databases">
        <title>Depth-based differentiation of microbial function through sediment-hosted aquifers and enrichment of novel symbionts in the deep terrestrial subsurface.</title>
        <authorList>
            <person name="Probst A.J."/>
            <person name="Ladd B."/>
            <person name="Jarett J.K."/>
            <person name="Geller-Mcgrath D.E."/>
            <person name="Sieber C.M.K."/>
            <person name="Emerson J.B."/>
            <person name="Anantharaman K."/>
            <person name="Thomas B.C."/>
            <person name="Malmstrom R."/>
            <person name="Stieglmeier M."/>
            <person name="Klingl A."/>
            <person name="Woyke T."/>
            <person name="Ryan C.M."/>
            <person name="Banfield J.F."/>
        </authorList>
    </citation>
    <scope>NUCLEOTIDE SEQUENCE [LARGE SCALE GENOMIC DNA]</scope>
</reference>
<keyword evidence="7" id="KW-0133">Cell shape</keyword>
<feature type="transmembrane region" description="Helical" evidence="7">
    <location>
        <begin position="6"/>
        <end position="28"/>
    </location>
</feature>
<evidence type="ECO:0000256" key="2">
    <source>
        <dbReference type="ARBA" id="ARBA00005583"/>
    </source>
</evidence>
<dbReference type="CDD" id="cd06852">
    <property type="entry name" value="GT_MraY"/>
    <property type="match status" value="1"/>
</dbReference>
<dbReference type="GO" id="GO:0071555">
    <property type="term" value="P:cell wall organization"/>
    <property type="evidence" value="ECO:0007669"/>
    <property type="project" value="UniProtKB-KW"/>
</dbReference>
<keyword evidence="7" id="KW-0573">Peptidoglycan synthesis</keyword>
<comment type="similarity">
    <text evidence="2 7">Belongs to the glycosyltransferase 4 family. MraY subfamily.</text>
</comment>
<feature type="transmembrane region" description="Helical" evidence="7">
    <location>
        <begin position="138"/>
        <end position="157"/>
    </location>
</feature>
<dbReference type="InterPro" id="IPR018480">
    <property type="entry name" value="PNAcMuramoyl-5peptid_Trfase_CS"/>
</dbReference>
<evidence type="ECO:0000256" key="8">
    <source>
        <dbReference type="PIRSR" id="PIRSR600715-1"/>
    </source>
</evidence>
<name>A0A2M8KTT9_9BACT</name>
<organism evidence="9 10">
    <name type="scientific">Candidatus Roizmanbacteria bacterium CG10_big_fil_rev_8_21_14_0_10_39_6</name>
    <dbReference type="NCBI Taxonomy" id="1974853"/>
    <lineage>
        <taxon>Bacteria</taxon>
        <taxon>Candidatus Roizmaniibacteriota</taxon>
    </lineage>
</organism>
<dbReference type="Proteomes" id="UP000229554">
    <property type="component" value="Unassembled WGS sequence"/>
</dbReference>
<comment type="cofactor">
    <cofactor evidence="7 8">
        <name>Mg(2+)</name>
        <dbReference type="ChEBI" id="CHEBI:18420"/>
    </cofactor>
</comment>
<dbReference type="GO" id="GO:0051992">
    <property type="term" value="F:UDP-N-acetylmuramoyl-L-alanyl-D-glutamyl-meso-2,6-diaminopimelyl-D-alanyl-D-alanine:undecaprenyl-phosphate transferase activity"/>
    <property type="evidence" value="ECO:0007669"/>
    <property type="project" value="RHEA"/>
</dbReference>
<keyword evidence="7" id="KW-0961">Cell wall biogenesis/degradation</keyword>
<dbReference type="EC" id="2.7.8.13" evidence="7"/>
<dbReference type="EMBL" id="PFED01000007">
    <property type="protein sequence ID" value="PJE63311.1"/>
    <property type="molecule type" value="Genomic_DNA"/>
</dbReference>
<comment type="function">
    <text evidence="7">Catalyzes the initial step of the lipid cycle reactions in the biosynthesis of the cell wall peptidoglycan: transfers peptidoglycan precursor phospho-MurNAc-pentapeptide from UDP-MurNAc-pentapeptide onto the lipid carrier undecaprenyl phosphate, yielding undecaprenyl-pyrophosphoryl-MurNAc-pentapeptide, known as lipid I.</text>
</comment>
<keyword evidence="4 7" id="KW-0812">Transmembrane</keyword>
<comment type="subcellular location">
    <subcellularLocation>
        <location evidence="7">Cell membrane</location>
        <topology evidence="7">Multi-pass membrane protein</topology>
    </subcellularLocation>
    <subcellularLocation>
        <location evidence="1">Membrane</location>
        <topology evidence="1">Multi-pass membrane protein</topology>
    </subcellularLocation>
</comment>
<keyword evidence="7" id="KW-1003">Cell membrane</keyword>
<evidence type="ECO:0000313" key="9">
    <source>
        <dbReference type="EMBL" id="PJE63311.1"/>
    </source>
</evidence>
<dbReference type="PANTHER" id="PTHR22926">
    <property type="entry name" value="PHOSPHO-N-ACETYLMURAMOYL-PENTAPEPTIDE-TRANSFERASE"/>
    <property type="match status" value="1"/>
</dbReference>
<dbReference type="UniPathway" id="UPA00219"/>
<accession>A0A2M8KTT9</accession>
<feature type="binding site" evidence="8">
    <location>
        <position position="255"/>
    </location>
    <ligand>
        <name>Mg(2+)</name>
        <dbReference type="ChEBI" id="CHEBI:18420"/>
    </ligand>
</feature>
<dbReference type="InterPro" id="IPR000715">
    <property type="entry name" value="Glycosyl_transferase_4"/>
</dbReference>
<evidence type="ECO:0000313" key="10">
    <source>
        <dbReference type="Proteomes" id="UP000229554"/>
    </source>
</evidence>
<dbReference type="GO" id="GO:0009252">
    <property type="term" value="P:peptidoglycan biosynthetic process"/>
    <property type="evidence" value="ECO:0007669"/>
    <property type="project" value="UniProtKB-UniRule"/>
</dbReference>
<feature type="transmembrane region" description="Helical" evidence="7">
    <location>
        <begin position="202"/>
        <end position="219"/>
    </location>
</feature>
<protein>
    <recommendedName>
        <fullName evidence="7">Phospho-N-acetylmuramoyl-pentapeptide-transferase</fullName>
        <ecNumber evidence="7">2.7.8.13</ecNumber>
    </recommendedName>
    <alternativeName>
        <fullName evidence="7">UDP-MurNAc-pentapeptide phosphotransferase</fullName>
    </alternativeName>
</protein>
<keyword evidence="6 7" id="KW-0472">Membrane</keyword>
<keyword evidence="7 8" id="KW-0479">Metal-binding</keyword>
<feature type="transmembrane region" description="Helical" evidence="7">
    <location>
        <begin position="65"/>
        <end position="94"/>
    </location>
</feature>
<feature type="transmembrane region" description="Helical" evidence="7">
    <location>
        <begin position="251"/>
        <end position="271"/>
    </location>
</feature>
<gene>
    <name evidence="7" type="primary">mraY</name>
    <name evidence="9" type="ORF">COU88_00210</name>
</gene>
<sequence>MNSIYLGMVIFSFVANSFLMVPFINFLYQLKFQRQAQKTKDPFNLFTPIFDFFHKEKVGTPVGGGFLVVCTTVILSMLFMTLFYFFGIPVISIFKSAPRETVIVLFTMIAFALLGLFDDIKKTFNIEKGVEIFYGLRLRHKIFIQLSIALIISYWMYSWLGISFINIPFLGTLHLGIWYVLFSTFTILAFTNAYNITDGLDGLSSGVLLISLFTFWIISHTVLDTILSVVLSVWIGGLLTFLYFNVFPARIFLGDTGALAFGATFAVIGLLLGKAFLLPIIGFVFVLEAASSLIQLTVKKFWRKKFFPVAPVHLYLQLKGWSESKIVFRFWLITIVCSIFGLWIAFLK</sequence>
<dbReference type="AlphaFoldDB" id="A0A2M8KTT9"/>
<keyword evidence="5 7" id="KW-1133">Transmembrane helix</keyword>
<evidence type="ECO:0000256" key="3">
    <source>
        <dbReference type="ARBA" id="ARBA00022679"/>
    </source>
</evidence>
<dbReference type="InterPro" id="IPR003524">
    <property type="entry name" value="PNAcMuramoyl-5peptid_Trfase"/>
</dbReference>
<feature type="binding site" evidence="8">
    <location>
        <position position="195"/>
    </location>
    <ligand>
        <name>Mg(2+)</name>
        <dbReference type="ChEBI" id="CHEBI:18420"/>
    </ligand>
</feature>
<evidence type="ECO:0000256" key="7">
    <source>
        <dbReference type="HAMAP-Rule" id="MF_00038"/>
    </source>
</evidence>
<keyword evidence="7" id="KW-0131">Cell cycle</keyword>
<evidence type="ECO:0000256" key="5">
    <source>
        <dbReference type="ARBA" id="ARBA00022989"/>
    </source>
</evidence>
<dbReference type="GO" id="GO:0008360">
    <property type="term" value="P:regulation of cell shape"/>
    <property type="evidence" value="ECO:0007669"/>
    <property type="project" value="UniProtKB-KW"/>
</dbReference>
<comment type="catalytic activity">
    <reaction evidence="7">
        <text>UDP-N-acetyl-alpha-D-muramoyl-L-alanyl-gamma-D-glutamyl-meso-2,6-diaminopimeloyl-D-alanyl-D-alanine + di-trans,octa-cis-undecaprenyl phosphate = di-trans,octa-cis-undecaprenyl diphospho-N-acetyl-alpha-D-muramoyl-L-alanyl-D-glutamyl-meso-2,6-diaminopimeloyl-D-alanyl-D-alanine + UMP</text>
        <dbReference type="Rhea" id="RHEA:28386"/>
        <dbReference type="ChEBI" id="CHEBI:57865"/>
        <dbReference type="ChEBI" id="CHEBI:60392"/>
        <dbReference type="ChEBI" id="CHEBI:61386"/>
        <dbReference type="ChEBI" id="CHEBI:61387"/>
        <dbReference type="EC" id="2.7.8.13"/>
    </reaction>
</comment>
<keyword evidence="7" id="KW-0132">Cell division</keyword>
<dbReference type="GO" id="GO:0005886">
    <property type="term" value="C:plasma membrane"/>
    <property type="evidence" value="ECO:0007669"/>
    <property type="project" value="UniProtKB-SubCell"/>
</dbReference>
<dbReference type="GO" id="GO:0008963">
    <property type="term" value="F:phospho-N-acetylmuramoyl-pentapeptide-transferase activity"/>
    <property type="evidence" value="ECO:0007669"/>
    <property type="project" value="UniProtKB-UniRule"/>
</dbReference>
<feature type="transmembrane region" description="Helical" evidence="7">
    <location>
        <begin position="225"/>
        <end position="244"/>
    </location>
</feature>